<dbReference type="EMBL" id="LAZR01064173">
    <property type="protein sequence ID" value="KKK58051.1"/>
    <property type="molecule type" value="Genomic_DNA"/>
</dbReference>
<keyword evidence="1" id="KW-0472">Membrane</keyword>
<evidence type="ECO:0000313" key="2">
    <source>
        <dbReference type="EMBL" id="KKK58051.1"/>
    </source>
</evidence>
<protein>
    <submittedName>
        <fullName evidence="2">Uncharacterized protein</fullName>
    </submittedName>
</protein>
<name>A0A0F8ZDE1_9ZZZZ</name>
<organism evidence="2">
    <name type="scientific">marine sediment metagenome</name>
    <dbReference type="NCBI Taxonomy" id="412755"/>
    <lineage>
        <taxon>unclassified sequences</taxon>
        <taxon>metagenomes</taxon>
        <taxon>ecological metagenomes</taxon>
    </lineage>
</organism>
<keyword evidence="1" id="KW-1133">Transmembrane helix</keyword>
<feature type="transmembrane region" description="Helical" evidence="1">
    <location>
        <begin position="38"/>
        <end position="54"/>
    </location>
</feature>
<accession>A0A0F8ZDE1</accession>
<gene>
    <name evidence="2" type="ORF">LCGC14_3048330</name>
</gene>
<dbReference type="AlphaFoldDB" id="A0A0F8ZDE1"/>
<sequence>MEELFKFLRGRKSFIIAGLVLVLGGLQGLDIFTMPEYVWPVLAGAFGLALRAGVNKVAEEVKPK</sequence>
<comment type="caution">
    <text evidence="2">The sequence shown here is derived from an EMBL/GenBank/DDBJ whole genome shotgun (WGS) entry which is preliminary data.</text>
</comment>
<proteinExistence type="predicted"/>
<reference evidence="2" key="1">
    <citation type="journal article" date="2015" name="Nature">
        <title>Complex archaea that bridge the gap between prokaryotes and eukaryotes.</title>
        <authorList>
            <person name="Spang A."/>
            <person name="Saw J.H."/>
            <person name="Jorgensen S.L."/>
            <person name="Zaremba-Niedzwiedzka K."/>
            <person name="Martijn J."/>
            <person name="Lind A.E."/>
            <person name="van Eijk R."/>
            <person name="Schleper C."/>
            <person name="Guy L."/>
            <person name="Ettema T.J."/>
        </authorList>
    </citation>
    <scope>NUCLEOTIDE SEQUENCE</scope>
</reference>
<evidence type="ECO:0000256" key="1">
    <source>
        <dbReference type="SAM" id="Phobius"/>
    </source>
</evidence>
<keyword evidence="1" id="KW-0812">Transmembrane</keyword>